<dbReference type="Proteomes" id="UP000648187">
    <property type="component" value="Unassembled WGS sequence"/>
</dbReference>
<comment type="caution">
    <text evidence="2">The sequence shown here is derived from an EMBL/GenBank/DDBJ whole genome shotgun (WGS) entry which is preliminary data.</text>
</comment>
<feature type="compositionally biased region" description="Basic and acidic residues" evidence="1">
    <location>
        <begin position="19"/>
        <end position="33"/>
    </location>
</feature>
<evidence type="ECO:0000313" key="2">
    <source>
        <dbReference type="EMBL" id="KAF9422387.1"/>
    </source>
</evidence>
<proteinExistence type="predicted"/>
<name>A0A835GQN3_SPOEX</name>
<keyword evidence="3" id="KW-1185">Reference proteome</keyword>
<reference evidence="2" key="1">
    <citation type="submission" date="2020-08" db="EMBL/GenBank/DDBJ databases">
        <title>Spodoptera exigua strain:BAW_Kor-Di-RS1 Genome sequencing and assembly.</title>
        <authorList>
            <person name="Kim J."/>
            <person name="Nam H.Y."/>
            <person name="Kwon M."/>
            <person name="Choi J.H."/>
            <person name="Cho S.R."/>
            <person name="Kim G.-H."/>
        </authorList>
    </citation>
    <scope>NUCLEOTIDE SEQUENCE</scope>
    <source>
        <strain evidence="2">BAW_Kor-Di-RS1</strain>
        <tissue evidence="2">Whole-body</tissue>
    </source>
</reference>
<evidence type="ECO:0000256" key="1">
    <source>
        <dbReference type="SAM" id="MobiDB-lite"/>
    </source>
</evidence>
<dbReference type="AlphaFoldDB" id="A0A835GQN3"/>
<sequence length="80" mass="8508">FVACAGAARTISLARESRDFGHRDVIPGRDEPFTTKNRRPSSSHTGATELSLSITYTWGRCASAGSHLGEIDDDDGVGSL</sequence>
<gene>
    <name evidence="2" type="ORF">HW555_001977</name>
</gene>
<accession>A0A835GQN3</accession>
<evidence type="ECO:0000313" key="3">
    <source>
        <dbReference type="Proteomes" id="UP000648187"/>
    </source>
</evidence>
<dbReference type="EMBL" id="JACKWZ010000017">
    <property type="protein sequence ID" value="KAF9422387.1"/>
    <property type="molecule type" value="Genomic_DNA"/>
</dbReference>
<organism evidence="2 3">
    <name type="scientific">Spodoptera exigua</name>
    <name type="common">Beet armyworm</name>
    <name type="synonym">Noctua fulgens</name>
    <dbReference type="NCBI Taxonomy" id="7107"/>
    <lineage>
        <taxon>Eukaryota</taxon>
        <taxon>Metazoa</taxon>
        <taxon>Ecdysozoa</taxon>
        <taxon>Arthropoda</taxon>
        <taxon>Hexapoda</taxon>
        <taxon>Insecta</taxon>
        <taxon>Pterygota</taxon>
        <taxon>Neoptera</taxon>
        <taxon>Endopterygota</taxon>
        <taxon>Lepidoptera</taxon>
        <taxon>Glossata</taxon>
        <taxon>Ditrysia</taxon>
        <taxon>Noctuoidea</taxon>
        <taxon>Noctuidae</taxon>
        <taxon>Amphipyrinae</taxon>
        <taxon>Spodoptera</taxon>
    </lineage>
</organism>
<feature type="region of interest" description="Disordered" evidence="1">
    <location>
        <begin position="19"/>
        <end position="46"/>
    </location>
</feature>
<feature type="non-terminal residue" evidence="2">
    <location>
        <position position="80"/>
    </location>
</feature>
<protein>
    <submittedName>
        <fullName evidence="2">Uncharacterized protein</fullName>
    </submittedName>
</protein>